<dbReference type="Proteomes" id="UP000317691">
    <property type="component" value="Unassembled WGS sequence"/>
</dbReference>
<comment type="caution">
    <text evidence="2">The sequence shown here is derived from an EMBL/GenBank/DDBJ whole genome shotgun (WGS) entry which is preliminary data.</text>
</comment>
<evidence type="ECO:0000256" key="1">
    <source>
        <dbReference type="SAM" id="Coils"/>
    </source>
</evidence>
<evidence type="ECO:0000313" key="3">
    <source>
        <dbReference type="Proteomes" id="UP000317691"/>
    </source>
</evidence>
<feature type="coiled-coil region" evidence="1">
    <location>
        <begin position="75"/>
        <end position="102"/>
    </location>
</feature>
<dbReference type="EMBL" id="VBOZ01000017">
    <property type="protein sequence ID" value="TMQ64749.1"/>
    <property type="molecule type" value="Genomic_DNA"/>
</dbReference>
<gene>
    <name evidence="2" type="ORF">E6K79_06855</name>
</gene>
<proteinExistence type="predicted"/>
<keyword evidence="1" id="KW-0175">Coiled coil</keyword>
<reference evidence="2 3" key="1">
    <citation type="journal article" date="2019" name="Nat. Microbiol.">
        <title>Mediterranean grassland soil C-N compound turnover is dependent on rainfall and depth, and is mediated by genomically divergent microorganisms.</title>
        <authorList>
            <person name="Diamond S."/>
            <person name="Andeer P.F."/>
            <person name="Li Z."/>
            <person name="Crits-Christoph A."/>
            <person name="Burstein D."/>
            <person name="Anantharaman K."/>
            <person name="Lane K.R."/>
            <person name="Thomas B.C."/>
            <person name="Pan C."/>
            <person name="Northen T.R."/>
            <person name="Banfield J.F."/>
        </authorList>
    </citation>
    <scope>NUCLEOTIDE SEQUENCE [LARGE SCALE GENOMIC DNA]</scope>
    <source>
        <strain evidence="2">WS_9</strain>
    </source>
</reference>
<organism evidence="2 3">
    <name type="scientific">Eiseniibacteriota bacterium</name>
    <dbReference type="NCBI Taxonomy" id="2212470"/>
    <lineage>
        <taxon>Bacteria</taxon>
        <taxon>Candidatus Eiseniibacteriota</taxon>
    </lineage>
</organism>
<accession>A0A538TM99</accession>
<dbReference type="AlphaFoldDB" id="A0A538TM99"/>
<protein>
    <submittedName>
        <fullName evidence="2">Uncharacterized protein</fullName>
    </submittedName>
</protein>
<name>A0A538TM99_UNCEI</name>
<sequence length="182" mass="19880">MSVASNILEIVTPGGAISGRSGGAPARASARADSGRVYLRRYSVQAPRPRYGKLLLALFVLGSLLFSKVWESTITNSLSMERERLRREVRGLENRIRLSSELRDQAALREGIDSQTLRAQGFVAPDPARIIEIDLDQAIPRAVSRPGVVDRLGAFFRRIHKGRPAPLDADVTAVPVRAAVGR</sequence>
<evidence type="ECO:0000313" key="2">
    <source>
        <dbReference type="EMBL" id="TMQ64749.1"/>
    </source>
</evidence>